<sequence>MEGTCNQIRSSASIQASQHLSEKERKQVAKTMCHDPTTADRFYVALPDKDRNLRLKVLKSALDRDEDEDKEEEKGSTSSSAEEPPYDDHTESDSSPFEKEMTKLRQRHRLTPKSSKRKLFIGDPRSGSKTPKKCKILVQKLGTPIAKYGLVGRVVSVKTLLVWFTLFTFFLHWNFLC</sequence>
<feature type="region of interest" description="Disordered" evidence="1">
    <location>
        <begin position="59"/>
        <end position="131"/>
    </location>
</feature>
<feature type="compositionally biased region" description="Basic and acidic residues" evidence="1">
    <location>
        <begin position="86"/>
        <end position="103"/>
    </location>
</feature>
<dbReference type="Proteomes" id="UP000465112">
    <property type="component" value="Chromosome 10"/>
</dbReference>
<proteinExistence type="predicted"/>
<evidence type="ECO:0000313" key="3">
    <source>
        <dbReference type="EMBL" id="KAF1385156.1"/>
    </source>
</evidence>
<keyword evidence="2" id="KW-1133">Transmembrane helix</keyword>
<feature type="compositionally biased region" description="Low complexity" evidence="1">
    <location>
        <begin position="7"/>
        <end position="18"/>
    </location>
</feature>
<protein>
    <submittedName>
        <fullName evidence="3">Uncharacterized protein</fullName>
    </submittedName>
</protein>
<evidence type="ECO:0000313" key="4">
    <source>
        <dbReference type="Proteomes" id="UP000465112"/>
    </source>
</evidence>
<evidence type="ECO:0000256" key="1">
    <source>
        <dbReference type="SAM" id="MobiDB-lite"/>
    </source>
</evidence>
<dbReference type="EMBL" id="VHII01000010">
    <property type="protein sequence ID" value="KAF1385156.1"/>
    <property type="molecule type" value="Genomic_DNA"/>
</dbReference>
<gene>
    <name evidence="3" type="ORF">PFLUV_G00127750</name>
</gene>
<feature type="transmembrane region" description="Helical" evidence="2">
    <location>
        <begin position="150"/>
        <end position="173"/>
    </location>
</feature>
<evidence type="ECO:0000256" key="2">
    <source>
        <dbReference type="SAM" id="Phobius"/>
    </source>
</evidence>
<accession>A0A6A5ESS9</accession>
<keyword evidence="4" id="KW-1185">Reference proteome</keyword>
<keyword evidence="2" id="KW-0812">Transmembrane</keyword>
<reference evidence="3 4" key="1">
    <citation type="submission" date="2019-06" db="EMBL/GenBank/DDBJ databases">
        <title>A chromosome-scale genome assembly of the European perch, Perca fluviatilis.</title>
        <authorList>
            <person name="Roques C."/>
            <person name="Zahm M."/>
            <person name="Cabau C."/>
            <person name="Klopp C."/>
            <person name="Bouchez O."/>
            <person name="Donnadieu C."/>
            <person name="Kuhl H."/>
            <person name="Gislard M."/>
            <person name="Guendouz S."/>
            <person name="Journot L."/>
            <person name="Haffray P."/>
            <person name="Bestin A."/>
            <person name="Morvezen R."/>
            <person name="Feron R."/>
            <person name="Wen M."/>
            <person name="Jouanno E."/>
            <person name="Herpin A."/>
            <person name="Schartl M."/>
            <person name="Postlethwait J."/>
            <person name="Schaerlinger B."/>
            <person name="Chardard D."/>
            <person name="Lecocq T."/>
            <person name="Poncet C."/>
            <person name="Jaffrelo L."/>
            <person name="Lampietro C."/>
            <person name="Guiguen Y."/>
        </authorList>
    </citation>
    <scope>NUCLEOTIDE SEQUENCE [LARGE SCALE GENOMIC DNA]</scope>
    <source>
        <tissue evidence="3">Blood</tissue>
    </source>
</reference>
<organism evidence="3 4">
    <name type="scientific">Perca fluviatilis</name>
    <name type="common">European perch</name>
    <dbReference type="NCBI Taxonomy" id="8168"/>
    <lineage>
        <taxon>Eukaryota</taxon>
        <taxon>Metazoa</taxon>
        <taxon>Chordata</taxon>
        <taxon>Craniata</taxon>
        <taxon>Vertebrata</taxon>
        <taxon>Euteleostomi</taxon>
        <taxon>Actinopterygii</taxon>
        <taxon>Neopterygii</taxon>
        <taxon>Teleostei</taxon>
        <taxon>Neoteleostei</taxon>
        <taxon>Acanthomorphata</taxon>
        <taxon>Eupercaria</taxon>
        <taxon>Perciformes</taxon>
        <taxon>Percoidei</taxon>
        <taxon>Percidae</taxon>
        <taxon>Percinae</taxon>
        <taxon>Perca</taxon>
    </lineage>
</organism>
<name>A0A6A5ESS9_PERFL</name>
<keyword evidence="2" id="KW-0472">Membrane</keyword>
<feature type="compositionally biased region" description="Basic residues" evidence="1">
    <location>
        <begin position="104"/>
        <end position="119"/>
    </location>
</feature>
<feature type="region of interest" description="Disordered" evidence="1">
    <location>
        <begin position="1"/>
        <end position="38"/>
    </location>
</feature>
<dbReference type="AlphaFoldDB" id="A0A6A5ESS9"/>
<comment type="caution">
    <text evidence="3">The sequence shown here is derived from an EMBL/GenBank/DDBJ whole genome shotgun (WGS) entry which is preliminary data.</text>
</comment>